<evidence type="ECO:0000313" key="8">
    <source>
        <dbReference type="Proteomes" id="UP001596083"/>
    </source>
</evidence>
<evidence type="ECO:0000256" key="5">
    <source>
        <dbReference type="ARBA" id="ARBA00023315"/>
    </source>
</evidence>
<evidence type="ECO:0000256" key="1">
    <source>
        <dbReference type="ARBA" id="ARBA00009943"/>
    </source>
</evidence>
<reference evidence="8" key="1">
    <citation type="journal article" date="2019" name="Int. J. Syst. Evol. Microbiol.">
        <title>The Global Catalogue of Microorganisms (GCM) 10K type strain sequencing project: providing services to taxonomists for standard genome sequencing and annotation.</title>
        <authorList>
            <consortium name="The Broad Institute Genomics Platform"/>
            <consortium name="The Broad Institute Genome Sequencing Center for Infectious Disease"/>
            <person name="Wu L."/>
            <person name="Ma J."/>
        </authorList>
    </citation>
    <scope>NUCLEOTIDE SEQUENCE [LARGE SCALE GENOMIC DNA]</scope>
    <source>
        <strain evidence="8">CGMCC 4.7304</strain>
    </source>
</reference>
<dbReference type="EMBL" id="JBHSPB010000011">
    <property type="protein sequence ID" value="MFC5722323.1"/>
    <property type="molecule type" value="Genomic_DNA"/>
</dbReference>
<dbReference type="SUPFAM" id="SSF55729">
    <property type="entry name" value="Acyl-CoA N-acyltransferases (Nat)"/>
    <property type="match status" value="2"/>
</dbReference>
<evidence type="ECO:0000256" key="3">
    <source>
        <dbReference type="ARBA" id="ARBA00022960"/>
    </source>
</evidence>
<gene>
    <name evidence="7" type="ORF">ACFP1Z_19335</name>
</gene>
<protein>
    <submittedName>
        <fullName evidence="7">Lipid II:glycine glycyltransferase FemX</fullName>
    </submittedName>
</protein>
<name>A0ABW0Z352_9ACTN</name>
<sequence>MHHDELTFLPGLVAEADCPTEDRRLQLVPLTEAEHLAWTESPAAAALGGVSFMQCPSWGRVKDGWQAEHLGWRDAGGRLVGAALVLSRSVPRLGRRLCYLPEGPVIDWGDPHLDRWLGPMVHHLRERGAFAVRMGPPLLLRRWQAKTVRDTVRSAAARRLRDVIPDEVDPVGATVVGRLRGQGWRPAAEDAQPRFVFRLPLAGRSLDDLWSGLNPQWRRNIKKARSCGVELGTGDMGHLPEFYRLLCATQERGGFDLGRQLPYFQRQYREMNNERPGRMRLFLARHDGEVLAAHTLASVGTQAWYLYGANADHHRTVRPSNALQWAMIRHAYGQGASVYDMRGVKDCLDPEGSDYGLLRWKLGTGGHVAETLGEWELVLSRSLHLAFRTYMAARSR</sequence>
<organism evidence="7 8">
    <name type="scientific">Streptomyces gamaensis</name>
    <dbReference type="NCBI Taxonomy" id="1763542"/>
    <lineage>
        <taxon>Bacteria</taxon>
        <taxon>Bacillati</taxon>
        <taxon>Actinomycetota</taxon>
        <taxon>Actinomycetes</taxon>
        <taxon>Kitasatosporales</taxon>
        <taxon>Streptomycetaceae</taxon>
        <taxon>Streptomyces</taxon>
    </lineage>
</organism>
<keyword evidence="3" id="KW-0133">Cell shape</keyword>
<dbReference type="InterPro" id="IPR050644">
    <property type="entry name" value="PG_Glycine_Bridge_Synth"/>
</dbReference>
<comment type="caution">
    <text evidence="7">The sequence shown here is derived from an EMBL/GenBank/DDBJ whole genome shotgun (WGS) entry which is preliminary data.</text>
</comment>
<evidence type="ECO:0000256" key="2">
    <source>
        <dbReference type="ARBA" id="ARBA00022679"/>
    </source>
</evidence>
<keyword evidence="2" id="KW-0808">Transferase</keyword>
<accession>A0ABW0Z352</accession>
<dbReference type="RefSeq" id="WP_390317709.1">
    <property type="nucleotide sequence ID" value="NZ_JBHSPB010000011.1"/>
</dbReference>
<keyword evidence="4" id="KW-0573">Peptidoglycan synthesis</keyword>
<dbReference type="PROSITE" id="PS51191">
    <property type="entry name" value="FEMABX"/>
    <property type="match status" value="1"/>
</dbReference>
<comment type="similarity">
    <text evidence="1">Belongs to the FemABX family.</text>
</comment>
<dbReference type="InterPro" id="IPR016181">
    <property type="entry name" value="Acyl_CoA_acyltransferase"/>
</dbReference>
<proteinExistence type="inferred from homology"/>
<keyword evidence="8" id="KW-1185">Reference proteome</keyword>
<dbReference type="InterPro" id="IPR003447">
    <property type="entry name" value="FEMABX"/>
</dbReference>
<keyword evidence="5" id="KW-0012">Acyltransferase</keyword>
<dbReference type="Gene3D" id="3.40.630.30">
    <property type="match status" value="2"/>
</dbReference>
<evidence type="ECO:0000256" key="4">
    <source>
        <dbReference type="ARBA" id="ARBA00022984"/>
    </source>
</evidence>
<dbReference type="PANTHER" id="PTHR36174:SF1">
    <property type="entry name" value="LIPID II:GLYCINE GLYCYLTRANSFERASE"/>
    <property type="match status" value="1"/>
</dbReference>
<dbReference type="Proteomes" id="UP001596083">
    <property type="component" value="Unassembled WGS sequence"/>
</dbReference>
<evidence type="ECO:0000256" key="6">
    <source>
        <dbReference type="ARBA" id="ARBA00023316"/>
    </source>
</evidence>
<dbReference type="PANTHER" id="PTHR36174">
    <property type="entry name" value="LIPID II:GLYCINE GLYCYLTRANSFERASE"/>
    <property type="match status" value="1"/>
</dbReference>
<evidence type="ECO:0000313" key="7">
    <source>
        <dbReference type="EMBL" id="MFC5722323.1"/>
    </source>
</evidence>
<dbReference type="Pfam" id="PF02388">
    <property type="entry name" value="FemAB"/>
    <property type="match status" value="2"/>
</dbReference>
<keyword evidence="6" id="KW-0961">Cell wall biogenesis/degradation</keyword>